<evidence type="ECO:0000259" key="1">
    <source>
        <dbReference type="Pfam" id="PF13400"/>
    </source>
</evidence>
<organism evidence="3 4">
    <name type="scientific">Paradevosia tibetensis</name>
    <dbReference type="NCBI Taxonomy" id="1447062"/>
    <lineage>
        <taxon>Bacteria</taxon>
        <taxon>Pseudomonadati</taxon>
        <taxon>Pseudomonadota</taxon>
        <taxon>Alphaproteobacteria</taxon>
        <taxon>Hyphomicrobiales</taxon>
        <taxon>Devosiaceae</taxon>
        <taxon>Paradevosia</taxon>
    </lineage>
</organism>
<dbReference type="Proteomes" id="UP000321062">
    <property type="component" value="Chromosome"/>
</dbReference>
<proteinExistence type="predicted"/>
<keyword evidence="4" id="KW-1185">Reference proteome</keyword>
<dbReference type="RefSeq" id="WP_147655229.1">
    <property type="nucleotide sequence ID" value="NZ_BMFM01000001.1"/>
</dbReference>
<dbReference type="Gene3D" id="3.40.50.410">
    <property type="entry name" value="von Willebrand factor, type A domain"/>
    <property type="match status" value="1"/>
</dbReference>
<name>A0A5B9DJZ8_9HYPH</name>
<evidence type="ECO:0000259" key="2">
    <source>
        <dbReference type="Pfam" id="PF16190"/>
    </source>
</evidence>
<dbReference type="AlphaFoldDB" id="A0A5B9DJZ8"/>
<dbReference type="EMBL" id="CP041690">
    <property type="protein sequence ID" value="QEE19504.1"/>
    <property type="molecule type" value="Genomic_DNA"/>
</dbReference>
<dbReference type="InterPro" id="IPR036465">
    <property type="entry name" value="vWFA_dom_sf"/>
</dbReference>
<dbReference type="InterPro" id="IPR042302">
    <property type="entry name" value="E1_FCCH_sf"/>
</dbReference>
<dbReference type="Pfam" id="PF13400">
    <property type="entry name" value="Tad"/>
    <property type="match status" value="1"/>
</dbReference>
<dbReference type="KEGG" id="yti:FNA67_04645"/>
<dbReference type="InterPro" id="IPR032418">
    <property type="entry name" value="E1_FCCH"/>
</dbReference>
<feature type="domain" description="Ubiquitin-activating enzyme E1 FCCH" evidence="2">
    <location>
        <begin position="239"/>
        <end position="304"/>
    </location>
</feature>
<sequence length="618" mass="65265">MRNFLKLVGRFGADERGVFGVIFAVMAIVIVAFSGAVVDYVSVQQAKTRAQVALDAAALALQPKIYTDTESQIKATADSLVLERIADSAIEAHVTSATFNQTLGTLQLQAYVKIDTLFVKLVGVNSLTASLLSEATRGATNIEVALALDTTGSMGGSKIKALRDATNELIDIVVKDVQTPTYSKLALVPYSATVNPGIYADAARGPVDSAKPINGVAWAKRAGTNITAVTKANPAKVTSAGHGLSTGDTVWIDDVAGMTQLNKKAYRVTRIDANTFTLQTTAGANVSSSSYSNYSSGGTVTACKTSGCEINVTTSVAHGFATGINVYLKSVGGTSKISNSAYAITQQSGNAFSLDGTNPTTIASNSVSPPTKTTYQSYSSGGDAYCAMLGCEYYYFKRASGDWVVWQISTCATERTSYAFTDASPSTALLNPNYPSSTAPCVTVPIVPLTTDKTALHDTADSLPAQGATAGHLGLAWAWYMVSPNFSNMLPAASKPGAYDAENLRKFVILMTDGAFNTMYCDAVLSRDATNGNNSVKNSCNAPNGSAWTQATKLCTEMKKEVTVFTVGFDIDNDTTTQNLMRNCATSSEHFFLASNDAQLLDAFRNIAETISQLRVSK</sequence>
<dbReference type="Gene3D" id="2.40.30.180">
    <property type="entry name" value="Ubiquitin-activating enzyme E1, FCCH domain"/>
    <property type="match status" value="1"/>
</dbReference>
<dbReference type="Pfam" id="PF16190">
    <property type="entry name" value="E1_FCCH"/>
    <property type="match status" value="1"/>
</dbReference>
<protein>
    <submittedName>
        <fullName evidence="3">Pilus assembly protein TadG</fullName>
    </submittedName>
</protein>
<dbReference type="SUPFAM" id="SSF53300">
    <property type="entry name" value="vWA-like"/>
    <property type="match status" value="1"/>
</dbReference>
<feature type="domain" description="Putative Flp pilus-assembly TadG-like N-terminal" evidence="1">
    <location>
        <begin position="20"/>
        <end position="60"/>
    </location>
</feature>
<accession>A0A5B9DJZ8</accession>
<reference evidence="3 4" key="1">
    <citation type="journal article" date="2015" name="Int. J. Syst. Evol. Microbiol.">
        <title>Youhaiella tibetensis gen. nov., sp. nov., isolated from subsurface sediment.</title>
        <authorList>
            <person name="Wang Y.X."/>
            <person name="Huang F.Q."/>
            <person name="Nogi Y."/>
            <person name="Pang S.J."/>
            <person name="Wang P.K."/>
            <person name="Lv J."/>
        </authorList>
    </citation>
    <scope>NUCLEOTIDE SEQUENCE [LARGE SCALE GENOMIC DNA]</scope>
    <source>
        <strain evidence="4">fig4</strain>
    </source>
</reference>
<evidence type="ECO:0000313" key="3">
    <source>
        <dbReference type="EMBL" id="QEE19504.1"/>
    </source>
</evidence>
<gene>
    <name evidence="3" type="ORF">FNA67_04645</name>
</gene>
<dbReference type="InterPro" id="IPR028087">
    <property type="entry name" value="Tad_N"/>
</dbReference>
<evidence type="ECO:0000313" key="4">
    <source>
        <dbReference type="Proteomes" id="UP000321062"/>
    </source>
</evidence>
<dbReference type="OrthoDB" id="7522752at2"/>